<reference evidence="3 4" key="1">
    <citation type="submission" date="2020-08" db="EMBL/GenBank/DDBJ databases">
        <title>Genome public.</title>
        <authorList>
            <person name="Liu C."/>
            <person name="Sun Q."/>
        </authorList>
    </citation>
    <scope>NUCLEOTIDE SEQUENCE [LARGE SCALE GENOMIC DNA]</scope>
    <source>
        <strain evidence="3 4">NSJ-10</strain>
    </source>
</reference>
<gene>
    <name evidence="3" type="ORF">H8S09_09810</name>
</gene>
<organism evidence="3 4">
    <name type="scientific">Coprococcus hominis</name>
    <name type="common">ex Liu et al. 2022</name>
    <dbReference type="NCBI Taxonomy" id="2763039"/>
    <lineage>
        <taxon>Bacteria</taxon>
        <taxon>Bacillati</taxon>
        <taxon>Bacillota</taxon>
        <taxon>Clostridia</taxon>
        <taxon>Lachnospirales</taxon>
        <taxon>Lachnospiraceae</taxon>
        <taxon>Coprococcus</taxon>
    </lineage>
</organism>
<dbReference type="InterPro" id="IPR042099">
    <property type="entry name" value="ANL_N_sf"/>
</dbReference>
<dbReference type="Gene3D" id="3.40.50.12780">
    <property type="entry name" value="N-terminal domain of ligase-like"/>
    <property type="match status" value="1"/>
</dbReference>
<proteinExistence type="predicted"/>
<dbReference type="PANTHER" id="PTHR43767:SF1">
    <property type="entry name" value="NONRIBOSOMAL PEPTIDE SYNTHASE PES1 (EUROFUNG)-RELATED"/>
    <property type="match status" value="1"/>
</dbReference>
<comment type="caution">
    <text evidence="3">The sequence shown here is derived from an EMBL/GenBank/DDBJ whole genome shotgun (WGS) entry which is preliminary data.</text>
</comment>
<dbReference type="SUPFAM" id="SSF56801">
    <property type="entry name" value="Acetyl-CoA synthetase-like"/>
    <property type="match status" value="1"/>
</dbReference>
<name>A0A8I0AQE8_9FIRM</name>
<dbReference type="Proteomes" id="UP000615234">
    <property type="component" value="Unassembled WGS sequence"/>
</dbReference>
<dbReference type="Pfam" id="PF00501">
    <property type="entry name" value="AMP-binding"/>
    <property type="match status" value="1"/>
</dbReference>
<evidence type="ECO:0000259" key="1">
    <source>
        <dbReference type="Pfam" id="PF00501"/>
    </source>
</evidence>
<dbReference type="Pfam" id="PF13193">
    <property type="entry name" value="AMP-binding_C"/>
    <property type="match status" value="1"/>
</dbReference>
<dbReference type="RefSeq" id="WP_118483383.1">
    <property type="nucleotide sequence ID" value="NZ_JACOOX010000005.1"/>
</dbReference>
<dbReference type="PROSITE" id="PS00455">
    <property type="entry name" value="AMP_BINDING"/>
    <property type="match status" value="1"/>
</dbReference>
<dbReference type="PANTHER" id="PTHR43767">
    <property type="entry name" value="LONG-CHAIN-FATTY-ACID--COA LIGASE"/>
    <property type="match status" value="1"/>
</dbReference>
<dbReference type="InterPro" id="IPR050237">
    <property type="entry name" value="ATP-dep_AMP-bd_enzyme"/>
</dbReference>
<dbReference type="InterPro" id="IPR000873">
    <property type="entry name" value="AMP-dep_synth/lig_dom"/>
</dbReference>
<accession>A0A8I0AQE8</accession>
<keyword evidence="4" id="KW-1185">Reference proteome</keyword>
<dbReference type="CDD" id="cd04433">
    <property type="entry name" value="AFD_class_I"/>
    <property type="match status" value="1"/>
</dbReference>
<dbReference type="InterPro" id="IPR045851">
    <property type="entry name" value="AMP-bd_C_sf"/>
</dbReference>
<protein>
    <submittedName>
        <fullName evidence="3">Acyl--CoA ligase</fullName>
    </submittedName>
</protein>
<evidence type="ECO:0000313" key="3">
    <source>
        <dbReference type="EMBL" id="MBC5663183.1"/>
    </source>
</evidence>
<feature type="domain" description="AMP-dependent synthetase/ligase" evidence="1">
    <location>
        <begin position="10"/>
        <end position="351"/>
    </location>
</feature>
<keyword evidence="3" id="KW-0436">Ligase</keyword>
<sequence length="491" mass="55058">METVLHYIKKYAETQPDTLAVCELKKHLTYAEYWTAIRKMANVLLQNGIKKNAHVILRCTQNIEYMVLFSALQYMQALVIPVERSTSPERMQEIRDKVDAEWLISNKESDGLRWLSPKKLMEQMENTEELDVPLPNADSRSMLLFTTGTTGSSKGVVMHHKNDVAIAGNVMKGTQMKPGNVEIIPMPLNHSFGIRRYQSDMINGGTVCLMNGMAMIGNLWKMLEQYHATSMAISPATLGMIFHLSDDRIAGYADQIDYIQVGSAPLPETDKEKLLRYLPRTRLYNFYGSSEAGCSCILEFSRQNKNGCIGYPTVNSLVRFIDEEGNVIENGSEKQPALLAWGGPIVMEGYYNDSELTAKTVVDGYVMTNDLGYMDEDGSIILVGRADDVINYGGSKISPAEVETVAIRYPGVADCAYSSVQDPITGELPVMLIVQEDGFDETAFQSYMQQQVESYKLPQKIFYIEKVPKTFKGSLLRKEIKKIAESKNKGE</sequence>
<dbReference type="GO" id="GO:0016878">
    <property type="term" value="F:acid-thiol ligase activity"/>
    <property type="evidence" value="ECO:0007669"/>
    <property type="project" value="UniProtKB-ARBA"/>
</dbReference>
<evidence type="ECO:0000259" key="2">
    <source>
        <dbReference type="Pfam" id="PF13193"/>
    </source>
</evidence>
<feature type="domain" description="AMP-binding enzyme C-terminal" evidence="2">
    <location>
        <begin position="401"/>
        <end position="470"/>
    </location>
</feature>
<dbReference type="Gene3D" id="3.30.300.30">
    <property type="match status" value="1"/>
</dbReference>
<evidence type="ECO:0000313" key="4">
    <source>
        <dbReference type="Proteomes" id="UP000615234"/>
    </source>
</evidence>
<dbReference type="InterPro" id="IPR025110">
    <property type="entry name" value="AMP-bd_C"/>
</dbReference>
<dbReference type="InterPro" id="IPR020845">
    <property type="entry name" value="AMP-binding_CS"/>
</dbReference>
<dbReference type="EMBL" id="JACOOX010000005">
    <property type="protein sequence ID" value="MBC5663183.1"/>
    <property type="molecule type" value="Genomic_DNA"/>
</dbReference>
<dbReference type="AlphaFoldDB" id="A0A8I0AQE8"/>